<dbReference type="EMBL" id="BARU01003480">
    <property type="protein sequence ID" value="GAH24189.1"/>
    <property type="molecule type" value="Genomic_DNA"/>
</dbReference>
<feature type="non-terminal residue" evidence="5">
    <location>
        <position position="276"/>
    </location>
</feature>
<evidence type="ECO:0000256" key="2">
    <source>
        <dbReference type="ARBA" id="ARBA00022741"/>
    </source>
</evidence>
<evidence type="ECO:0008006" key="6">
    <source>
        <dbReference type="Google" id="ProtNLM"/>
    </source>
</evidence>
<organism evidence="5">
    <name type="scientific">marine sediment metagenome</name>
    <dbReference type="NCBI Taxonomy" id="412755"/>
    <lineage>
        <taxon>unclassified sequences</taxon>
        <taxon>metagenomes</taxon>
        <taxon>ecological metagenomes</taxon>
    </lineage>
</organism>
<dbReference type="InterPro" id="IPR004372">
    <property type="entry name" value="Ac/propionate_kinase"/>
</dbReference>
<dbReference type="AlphaFoldDB" id="X1F486"/>
<accession>X1F486</accession>
<protein>
    <recommendedName>
        <fullName evidence="6">Acetate kinase</fullName>
    </recommendedName>
</protein>
<comment type="caution">
    <text evidence="5">The sequence shown here is derived from an EMBL/GenBank/DDBJ whole genome shotgun (WGS) entry which is preliminary data.</text>
</comment>
<keyword evidence="2" id="KW-0547">Nucleotide-binding</keyword>
<dbReference type="GO" id="GO:0005524">
    <property type="term" value="F:ATP binding"/>
    <property type="evidence" value="ECO:0007669"/>
    <property type="project" value="UniProtKB-KW"/>
</dbReference>
<dbReference type="GO" id="GO:0006083">
    <property type="term" value="P:acetate metabolic process"/>
    <property type="evidence" value="ECO:0007669"/>
    <property type="project" value="TreeGrafter"/>
</dbReference>
<proteinExistence type="inferred from homology"/>
<dbReference type="PANTHER" id="PTHR21060">
    <property type="entry name" value="ACETATE KINASE"/>
    <property type="match status" value="1"/>
</dbReference>
<dbReference type="HAMAP" id="MF_00020">
    <property type="entry name" value="Acetate_kinase"/>
    <property type="match status" value="1"/>
</dbReference>
<dbReference type="NCBIfam" id="TIGR00016">
    <property type="entry name" value="ackA"/>
    <property type="match status" value="1"/>
</dbReference>
<evidence type="ECO:0000313" key="5">
    <source>
        <dbReference type="EMBL" id="GAH24189.1"/>
    </source>
</evidence>
<dbReference type="Pfam" id="PF00871">
    <property type="entry name" value="Acetate_kinase"/>
    <property type="match status" value="1"/>
</dbReference>
<evidence type="ECO:0000256" key="3">
    <source>
        <dbReference type="ARBA" id="ARBA00022777"/>
    </source>
</evidence>
<dbReference type="Gene3D" id="3.30.420.40">
    <property type="match status" value="2"/>
</dbReference>
<keyword evidence="1" id="KW-0808">Transferase</keyword>
<sequence length="276" mass="30886">MGKIGKANSSQIHYIKGKTIRRKDKIANYEEGVKKIFCLLLDKKKGVIQDISEISAVGHRVVHGGEDFFHSTLIDDEVIKRVKSYIPLAPLHNPPNLAAIETARSLLPDVPQVAVFDTAFHQTLPQKAFLYALPYQYYEKYKIRRYGFHGMSHQYIASQAAKFLEKPLKELRIITSHLCSGCSIAAIDKGKSIDTSMGFTPLEGLVMGTRCGDIDAAAVLFLMEKENFTISQMDNLLNRQSGLLGISGVSNDLRKIQKWVGKGNQRAKLALEIFIY</sequence>
<keyword evidence="3" id="KW-0418">Kinase</keyword>
<dbReference type="PRINTS" id="PR00471">
    <property type="entry name" value="ACETATEKNASE"/>
</dbReference>
<keyword evidence="4" id="KW-0067">ATP-binding</keyword>
<name>X1F486_9ZZZZ</name>
<dbReference type="InterPro" id="IPR000890">
    <property type="entry name" value="Aliphatic_acid_kin_short-chain"/>
</dbReference>
<gene>
    <name evidence="5" type="ORF">S03H2_07515</name>
</gene>
<dbReference type="InterPro" id="IPR043129">
    <property type="entry name" value="ATPase_NBD"/>
</dbReference>
<evidence type="ECO:0000256" key="1">
    <source>
        <dbReference type="ARBA" id="ARBA00022679"/>
    </source>
</evidence>
<evidence type="ECO:0000256" key="4">
    <source>
        <dbReference type="ARBA" id="ARBA00022840"/>
    </source>
</evidence>
<reference evidence="5" key="1">
    <citation type="journal article" date="2014" name="Front. Microbiol.">
        <title>High frequency of phylogenetically diverse reductive dehalogenase-homologous genes in deep subseafloor sedimentary metagenomes.</title>
        <authorList>
            <person name="Kawai M."/>
            <person name="Futagami T."/>
            <person name="Toyoda A."/>
            <person name="Takaki Y."/>
            <person name="Nishi S."/>
            <person name="Hori S."/>
            <person name="Arai W."/>
            <person name="Tsubouchi T."/>
            <person name="Morono Y."/>
            <person name="Uchiyama I."/>
            <person name="Ito T."/>
            <person name="Fujiyama A."/>
            <person name="Inagaki F."/>
            <person name="Takami H."/>
        </authorList>
    </citation>
    <scope>NUCLEOTIDE SEQUENCE</scope>
    <source>
        <strain evidence="5">Expedition CK06-06</strain>
    </source>
</reference>
<dbReference type="SUPFAM" id="SSF53067">
    <property type="entry name" value="Actin-like ATPase domain"/>
    <property type="match status" value="2"/>
</dbReference>
<dbReference type="PANTHER" id="PTHR21060:SF15">
    <property type="entry name" value="ACETATE KINASE-RELATED"/>
    <property type="match status" value="1"/>
</dbReference>
<dbReference type="GO" id="GO:0008776">
    <property type="term" value="F:acetate kinase activity"/>
    <property type="evidence" value="ECO:0007669"/>
    <property type="project" value="TreeGrafter"/>
</dbReference>